<organism evidence="7 8">
    <name type="scientific">Candidatus Scalindua arabica</name>
    <dbReference type="NCBI Taxonomy" id="1127984"/>
    <lineage>
        <taxon>Bacteria</taxon>
        <taxon>Pseudomonadati</taxon>
        <taxon>Planctomycetota</taxon>
        <taxon>Candidatus Brocadiia</taxon>
        <taxon>Candidatus Brocadiales</taxon>
        <taxon>Candidatus Scalinduaceae</taxon>
        <taxon>Candidatus Scalindua</taxon>
    </lineage>
</organism>
<dbReference type="PANTHER" id="PTHR43480:SF1">
    <property type="entry name" value="ACYL-[ACYL-CARRIER-PROTEIN]--UDP-N-ACETYLGLUCOSAMINE O-ACYLTRANSFERASE, MITOCHONDRIAL-RELATED"/>
    <property type="match status" value="1"/>
</dbReference>
<proteinExistence type="predicted"/>
<dbReference type="InterPro" id="IPR011004">
    <property type="entry name" value="Trimer_LpxA-like_sf"/>
</dbReference>
<name>A0A941W4Y9_9BACT</name>
<evidence type="ECO:0000313" key="8">
    <source>
        <dbReference type="Proteomes" id="UP000722750"/>
    </source>
</evidence>
<dbReference type="CDD" id="cd03351">
    <property type="entry name" value="LbH_UDP-GlcNAc_AT"/>
    <property type="match status" value="1"/>
</dbReference>
<keyword evidence="1" id="KW-0444">Lipid biosynthesis</keyword>
<dbReference type="InterPro" id="IPR037157">
    <property type="entry name" value="Acetyltransf_C_sf"/>
</dbReference>
<dbReference type="Gene3D" id="2.160.10.10">
    <property type="entry name" value="Hexapeptide repeat proteins"/>
    <property type="match status" value="1"/>
</dbReference>
<keyword evidence="2" id="KW-0441">Lipid A biosynthesis</keyword>
<dbReference type="AlphaFoldDB" id="A0A941W4Y9"/>
<dbReference type="GO" id="GO:0009245">
    <property type="term" value="P:lipid A biosynthetic process"/>
    <property type="evidence" value="ECO:0007669"/>
    <property type="project" value="UniProtKB-KW"/>
</dbReference>
<evidence type="ECO:0000256" key="3">
    <source>
        <dbReference type="ARBA" id="ARBA00022679"/>
    </source>
</evidence>
<keyword evidence="3" id="KW-0808">Transferase</keyword>
<dbReference type="PANTHER" id="PTHR43480">
    <property type="entry name" value="ACYL-[ACYL-CARRIER-PROTEIN]--UDP-N-ACETYLGLUCOSAMINE O-ACYLTRANSFERASE"/>
    <property type="match status" value="1"/>
</dbReference>
<dbReference type="InterPro" id="IPR029098">
    <property type="entry name" value="Acetyltransf_C"/>
</dbReference>
<accession>A0A941W4Y9</accession>
<evidence type="ECO:0000256" key="1">
    <source>
        <dbReference type="ARBA" id="ARBA00022516"/>
    </source>
</evidence>
<dbReference type="NCBIfam" id="NF003657">
    <property type="entry name" value="PRK05289.1"/>
    <property type="match status" value="1"/>
</dbReference>
<sequence>MKIHPTAIIHPQAIIGKDVEIGPLSVIDKNVNIGDGNVIKNNVTITGNTTLASNNVIFHNAVVGSEPQDLKYYGEQSRLIIGSNNVIRECVTINTGTEVGGGETLIGNNNLFMSCSHIAHDCIIEDRVLIANGVLVGGHIKIENHAKLMGLAGIQPFATIGQHSYVGGLTRIVQDVPPYMIVEGNPAKVRKVNTIGLERAGVSQDSINAIKGAFKQLFRTEQLNRSQILSELENQDNLMPEIKALIDFFRNVDKGKFGRYRESLRSALTNPS</sequence>
<keyword evidence="4" id="KW-0443">Lipid metabolism</keyword>
<evidence type="ECO:0000259" key="6">
    <source>
        <dbReference type="Pfam" id="PF13720"/>
    </source>
</evidence>
<evidence type="ECO:0000256" key="5">
    <source>
        <dbReference type="ARBA" id="ARBA00023315"/>
    </source>
</evidence>
<dbReference type="InterPro" id="IPR010137">
    <property type="entry name" value="Lipid_A_LpxA"/>
</dbReference>
<dbReference type="Pfam" id="PF00132">
    <property type="entry name" value="Hexapep"/>
    <property type="match status" value="1"/>
</dbReference>
<dbReference type="NCBIfam" id="TIGR01852">
    <property type="entry name" value="lipid_A_lpxA"/>
    <property type="match status" value="1"/>
</dbReference>
<evidence type="ECO:0000256" key="4">
    <source>
        <dbReference type="ARBA" id="ARBA00023098"/>
    </source>
</evidence>
<gene>
    <name evidence="7" type="ORF">MAG551_02062</name>
</gene>
<dbReference type="Proteomes" id="UP000722750">
    <property type="component" value="Unassembled WGS sequence"/>
</dbReference>
<evidence type="ECO:0000256" key="2">
    <source>
        <dbReference type="ARBA" id="ARBA00022556"/>
    </source>
</evidence>
<dbReference type="Pfam" id="PF13720">
    <property type="entry name" value="Acetyltransf_11"/>
    <property type="match status" value="1"/>
</dbReference>
<dbReference type="PIRSF" id="PIRSF000456">
    <property type="entry name" value="UDP-GlcNAc_acltr"/>
    <property type="match status" value="1"/>
</dbReference>
<dbReference type="Gene3D" id="1.20.1180.10">
    <property type="entry name" value="Udp N-acetylglucosamine O-acyltransferase, C-terminal domain"/>
    <property type="match status" value="1"/>
</dbReference>
<dbReference type="InterPro" id="IPR001451">
    <property type="entry name" value="Hexapep"/>
</dbReference>
<dbReference type="GO" id="GO:0008780">
    <property type="term" value="F:acyl-[acyl-carrier-protein]-UDP-N-acetylglucosamine O-acyltransferase activity"/>
    <property type="evidence" value="ECO:0007669"/>
    <property type="project" value="InterPro"/>
</dbReference>
<keyword evidence="5" id="KW-0012">Acyltransferase</keyword>
<reference evidence="7" key="1">
    <citation type="journal article" date="2021" name="ISME J.">
        <title>Fine-scale metabolic discontinuity in a stratified prokaryote microbiome of a Red Sea deep halocline.</title>
        <authorList>
            <person name="Michoud G."/>
            <person name="Ngugi D.K."/>
            <person name="Barozzi A."/>
            <person name="Merlino G."/>
            <person name="Calleja M.L."/>
            <person name="Delgado-Huertas A."/>
            <person name="Moran X.A.G."/>
            <person name="Daffonchio D."/>
        </authorList>
    </citation>
    <scope>NUCLEOTIDE SEQUENCE</scope>
    <source>
        <strain evidence="7">SuakinDeep_MAG55_1</strain>
    </source>
</reference>
<feature type="domain" description="UDP N-acetylglucosamine O-acyltransferase C-terminal" evidence="6">
    <location>
        <begin position="175"/>
        <end position="255"/>
    </location>
</feature>
<comment type="caution">
    <text evidence="7">The sequence shown here is derived from an EMBL/GenBank/DDBJ whole genome shotgun (WGS) entry which is preliminary data.</text>
</comment>
<evidence type="ECO:0000313" key="7">
    <source>
        <dbReference type="EMBL" id="MBS1258996.1"/>
    </source>
</evidence>
<dbReference type="SUPFAM" id="SSF51161">
    <property type="entry name" value="Trimeric LpxA-like enzymes"/>
    <property type="match status" value="1"/>
</dbReference>
<dbReference type="EMBL" id="JAANXD010000077">
    <property type="protein sequence ID" value="MBS1258996.1"/>
    <property type="molecule type" value="Genomic_DNA"/>
</dbReference>
<dbReference type="GO" id="GO:0016020">
    <property type="term" value="C:membrane"/>
    <property type="evidence" value="ECO:0007669"/>
    <property type="project" value="GOC"/>
</dbReference>
<protein>
    <submittedName>
        <fullName evidence="7">Acyl-[acyl-carrier-protein]--UDP-N-acetylglucosamine O-acyltransferase</fullName>
    </submittedName>
</protein>